<evidence type="ECO:0000256" key="1">
    <source>
        <dbReference type="ARBA" id="ARBA00004141"/>
    </source>
</evidence>
<keyword evidence="9" id="KW-0472">Membrane</keyword>
<dbReference type="AlphaFoldDB" id="A0A834LQN2"/>
<dbReference type="InterPro" id="IPR045189">
    <property type="entry name" value="UBR4-like"/>
</dbReference>
<proteinExistence type="inferred from homology"/>
<evidence type="ECO:0000256" key="12">
    <source>
        <dbReference type="PROSITE-ProRule" id="PRU00228"/>
    </source>
</evidence>
<dbReference type="GO" id="GO:0005829">
    <property type="term" value="C:cytosol"/>
    <property type="evidence" value="ECO:0007669"/>
    <property type="project" value="TreeGrafter"/>
</dbReference>
<dbReference type="GO" id="GO:0009734">
    <property type="term" value="P:auxin-activated signaling pathway"/>
    <property type="evidence" value="ECO:0007669"/>
    <property type="project" value="UniProtKB-KW"/>
</dbReference>
<dbReference type="PROSITE" id="PS01357">
    <property type="entry name" value="ZF_ZZ_1"/>
    <property type="match status" value="1"/>
</dbReference>
<keyword evidence="4" id="KW-0812">Transmembrane</keyword>
<dbReference type="SUPFAM" id="SSF57850">
    <property type="entry name" value="RING/U-box"/>
    <property type="match status" value="1"/>
</dbReference>
<keyword evidence="7" id="KW-0862">Zinc</keyword>
<gene>
    <name evidence="14" type="ORF">RHSIM_Rhsim05G0129300</name>
</gene>
<dbReference type="EMBL" id="WJXA01000005">
    <property type="protein sequence ID" value="KAF7144401.1"/>
    <property type="molecule type" value="Genomic_DNA"/>
</dbReference>
<keyword evidence="8" id="KW-1133">Transmembrane helix</keyword>
<evidence type="ECO:0000256" key="2">
    <source>
        <dbReference type="ARBA" id="ARBA00009970"/>
    </source>
</evidence>
<evidence type="ECO:0000256" key="5">
    <source>
        <dbReference type="ARBA" id="ARBA00022723"/>
    </source>
</evidence>
<dbReference type="Pfam" id="PF00569">
    <property type="entry name" value="ZZ"/>
    <property type="match status" value="1"/>
</dbReference>
<evidence type="ECO:0000256" key="11">
    <source>
        <dbReference type="ARBA" id="ARBA00070858"/>
    </source>
</evidence>
<protein>
    <recommendedName>
        <fullName evidence="11">Auxin transport protein BIG</fullName>
    </recommendedName>
</protein>
<keyword evidence="3" id="KW-0217">Developmental protein</keyword>
<evidence type="ECO:0000256" key="10">
    <source>
        <dbReference type="ARBA" id="ARBA00023294"/>
    </source>
</evidence>
<keyword evidence="5" id="KW-0479">Metal-binding</keyword>
<dbReference type="GO" id="GO:0009506">
    <property type="term" value="C:plasmodesma"/>
    <property type="evidence" value="ECO:0007669"/>
    <property type="project" value="TreeGrafter"/>
</dbReference>
<dbReference type="CDD" id="cd02249">
    <property type="entry name" value="ZZ"/>
    <property type="match status" value="1"/>
</dbReference>
<dbReference type="PANTHER" id="PTHR21725">
    <property type="entry name" value="E3 UBIQUITIN-PROTEIN LIGASE UBR4"/>
    <property type="match status" value="1"/>
</dbReference>
<name>A0A834LQN2_RHOSS</name>
<keyword evidence="6 12" id="KW-0863">Zinc-finger</keyword>
<dbReference type="PROSITE" id="PS50135">
    <property type="entry name" value="ZF_ZZ_2"/>
    <property type="match status" value="1"/>
</dbReference>
<dbReference type="GO" id="GO:0016020">
    <property type="term" value="C:membrane"/>
    <property type="evidence" value="ECO:0007669"/>
    <property type="project" value="UniProtKB-SubCell"/>
</dbReference>
<evidence type="ECO:0000256" key="9">
    <source>
        <dbReference type="ARBA" id="ARBA00023136"/>
    </source>
</evidence>
<organism evidence="14 15">
    <name type="scientific">Rhododendron simsii</name>
    <name type="common">Sims's rhododendron</name>
    <dbReference type="NCBI Taxonomy" id="118357"/>
    <lineage>
        <taxon>Eukaryota</taxon>
        <taxon>Viridiplantae</taxon>
        <taxon>Streptophyta</taxon>
        <taxon>Embryophyta</taxon>
        <taxon>Tracheophyta</taxon>
        <taxon>Spermatophyta</taxon>
        <taxon>Magnoliopsida</taxon>
        <taxon>eudicotyledons</taxon>
        <taxon>Gunneridae</taxon>
        <taxon>Pentapetalae</taxon>
        <taxon>asterids</taxon>
        <taxon>Ericales</taxon>
        <taxon>Ericaceae</taxon>
        <taxon>Ericoideae</taxon>
        <taxon>Rhodoreae</taxon>
        <taxon>Rhododendron</taxon>
    </lineage>
</organism>
<feature type="domain" description="ZZ-type" evidence="13">
    <location>
        <begin position="365"/>
        <end position="424"/>
    </location>
</feature>
<dbReference type="Gene3D" id="3.30.60.90">
    <property type="match status" value="1"/>
</dbReference>
<dbReference type="Proteomes" id="UP000626092">
    <property type="component" value="Unassembled WGS sequence"/>
</dbReference>
<sequence length="526" mass="57790">MVGFCVHVGNTSGNDIPSEITIFQRVIKLDEGMRSWYDIPFTVAESLLADEEYTISVGPTFNGSTLPRIDLEVYGRAKDEFGWKEKMDSVLDMEACALGCNSSAAGSRKKCRITQSAPVQEQVVADGLKLLSRFYSLCRSQGYSKFDDVKLELSKLKCNQLLETIFESDKEPLLQAAACRVKDTLRLLGVVKSTIILTSRLGVGCTTAGWIIEELTAQMHAVSRIALNRRSNLAAFLETNEVVDGLMQVLWGILDIEQPDTQTMNIVISSVELIYCYAECLALHGKDSGEISVAPAVSLLEKLLFSNEAVQTSCRLLQMPFPKQTMLGADDAMENASPILLPADVTASAGGNTEIMVEEDSITSSVQYCCDGCSTVPILRRRWHCTVCPDFDLCEACYEVLDADRLPPPHSRDHPIFAIPIEVEILGGEGNEFHLTTDDFSDSSLLPIAAEVNNQSSAPSIHMLEPNESEEFSTSVIDPVTVSASKRAINSLLISELLEQLKGWMETSSGFGLFLLCSSFIDYHFL</sequence>
<evidence type="ECO:0000313" key="14">
    <source>
        <dbReference type="EMBL" id="KAF7144401.1"/>
    </source>
</evidence>
<dbReference type="GO" id="GO:0008270">
    <property type="term" value="F:zinc ion binding"/>
    <property type="evidence" value="ECO:0007669"/>
    <property type="project" value="UniProtKB-KW"/>
</dbReference>
<dbReference type="FunFam" id="3.30.60.90:FF:000010">
    <property type="entry name" value="auxin transport protein BIG"/>
    <property type="match status" value="1"/>
</dbReference>
<evidence type="ECO:0000256" key="3">
    <source>
        <dbReference type="ARBA" id="ARBA00022473"/>
    </source>
</evidence>
<keyword evidence="15" id="KW-1185">Reference proteome</keyword>
<dbReference type="SMART" id="SM00291">
    <property type="entry name" value="ZnF_ZZ"/>
    <property type="match status" value="1"/>
</dbReference>
<dbReference type="GO" id="GO:0009926">
    <property type="term" value="P:auxin polar transport"/>
    <property type="evidence" value="ECO:0007669"/>
    <property type="project" value="TreeGrafter"/>
</dbReference>
<evidence type="ECO:0000259" key="13">
    <source>
        <dbReference type="PROSITE" id="PS50135"/>
    </source>
</evidence>
<dbReference type="PANTHER" id="PTHR21725:SF1">
    <property type="entry name" value="E3 UBIQUITIN-PROTEIN LIGASE UBR4"/>
    <property type="match status" value="1"/>
</dbReference>
<evidence type="ECO:0000256" key="6">
    <source>
        <dbReference type="ARBA" id="ARBA00022771"/>
    </source>
</evidence>
<dbReference type="OrthoDB" id="2384430at2759"/>
<evidence type="ECO:0000256" key="4">
    <source>
        <dbReference type="ARBA" id="ARBA00022692"/>
    </source>
</evidence>
<dbReference type="InterPro" id="IPR043145">
    <property type="entry name" value="Znf_ZZ_sf"/>
</dbReference>
<evidence type="ECO:0000313" key="15">
    <source>
        <dbReference type="Proteomes" id="UP000626092"/>
    </source>
</evidence>
<keyword evidence="10" id="KW-0927">Auxin signaling pathway</keyword>
<comment type="subcellular location">
    <subcellularLocation>
        <location evidence="1">Membrane</location>
        <topology evidence="1">Multi-pass membrane protein</topology>
    </subcellularLocation>
</comment>
<comment type="similarity">
    <text evidence="2">Belongs to the UBR4 family.</text>
</comment>
<reference evidence="14" key="1">
    <citation type="submission" date="2019-11" db="EMBL/GenBank/DDBJ databases">
        <authorList>
            <person name="Liu Y."/>
            <person name="Hou J."/>
            <person name="Li T.-Q."/>
            <person name="Guan C.-H."/>
            <person name="Wu X."/>
            <person name="Wu H.-Z."/>
            <person name="Ling F."/>
            <person name="Zhang R."/>
            <person name="Shi X.-G."/>
            <person name="Ren J.-P."/>
            <person name="Chen E.-F."/>
            <person name="Sun J.-M."/>
        </authorList>
    </citation>
    <scope>NUCLEOTIDE SEQUENCE</scope>
    <source>
        <strain evidence="14">Adult_tree_wgs_1</strain>
        <tissue evidence="14">Leaves</tissue>
    </source>
</reference>
<evidence type="ECO:0000256" key="8">
    <source>
        <dbReference type="ARBA" id="ARBA00022989"/>
    </source>
</evidence>
<accession>A0A834LQN2</accession>
<comment type="caution">
    <text evidence="14">The sequence shown here is derived from an EMBL/GenBank/DDBJ whole genome shotgun (WGS) entry which is preliminary data.</text>
</comment>
<dbReference type="InterPro" id="IPR000433">
    <property type="entry name" value="Znf_ZZ"/>
</dbReference>
<evidence type="ECO:0000256" key="7">
    <source>
        <dbReference type="ARBA" id="ARBA00022833"/>
    </source>
</evidence>